<gene>
    <name evidence="2" type="ORF">E2562_036605</name>
</gene>
<accession>A0A6G1DAL0</accession>
<sequence>MPFKTNNLRPRGGRSQYKDDVINIGTQTDETVDTADAHLYPLHHTYIMHGRVLRLAPAPLLIKWRVVKTKR</sequence>
<comment type="caution">
    <text evidence="2">The sequence shown here is derived from an EMBL/GenBank/DDBJ whole genome shotgun (WGS) entry which is preliminary data.</text>
</comment>
<name>A0A6G1DAL0_9ORYZ</name>
<dbReference type="EMBL" id="SPHZ02000007">
    <property type="protein sequence ID" value="KAF0909481.1"/>
    <property type="molecule type" value="Genomic_DNA"/>
</dbReference>
<evidence type="ECO:0000313" key="2">
    <source>
        <dbReference type="EMBL" id="KAF0909481.1"/>
    </source>
</evidence>
<protein>
    <submittedName>
        <fullName evidence="2">Uncharacterized protein</fullName>
    </submittedName>
</protein>
<dbReference type="Proteomes" id="UP000479710">
    <property type="component" value="Unassembled WGS sequence"/>
</dbReference>
<keyword evidence="3" id="KW-1185">Reference proteome</keyword>
<evidence type="ECO:0000313" key="3">
    <source>
        <dbReference type="Proteomes" id="UP000479710"/>
    </source>
</evidence>
<evidence type="ECO:0000256" key="1">
    <source>
        <dbReference type="SAM" id="MobiDB-lite"/>
    </source>
</evidence>
<dbReference type="AlphaFoldDB" id="A0A6G1DAL0"/>
<proteinExistence type="predicted"/>
<organism evidence="2 3">
    <name type="scientific">Oryza meyeriana var. granulata</name>
    <dbReference type="NCBI Taxonomy" id="110450"/>
    <lineage>
        <taxon>Eukaryota</taxon>
        <taxon>Viridiplantae</taxon>
        <taxon>Streptophyta</taxon>
        <taxon>Embryophyta</taxon>
        <taxon>Tracheophyta</taxon>
        <taxon>Spermatophyta</taxon>
        <taxon>Magnoliopsida</taxon>
        <taxon>Liliopsida</taxon>
        <taxon>Poales</taxon>
        <taxon>Poaceae</taxon>
        <taxon>BOP clade</taxon>
        <taxon>Oryzoideae</taxon>
        <taxon>Oryzeae</taxon>
        <taxon>Oryzinae</taxon>
        <taxon>Oryza</taxon>
        <taxon>Oryza meyeriana</taxon>
    </lineage>
</organism>
<feature type="region of interest" description="Disordered" evidence="1">
    <location>
        <begin position="1"/>
        <end position="22"/>
    </location>
</feature>
<reference evidence="2 3" key="1">
    <citation type="submission" date="2019-11" db="EMBL/GenBank/DDBJ databases">
        <title>Whole genome sequence of Oryza granulata.</title>
        <authorList>
            <person name="Li W."/>
        </authorList>
    </citation>
    <scope>NUCLEOTIDE SEQUENCE [LARGE SCALE GENOMIC DNA]</scope>
    <source>
        <strain evidence="3">cv. Menghai</strain>
        <tissue evidence="2">Leaf</tissue>
    </source>
</reference>